<proteinExistence type="predicted"/>
<keyword evidence="3 5" id="KW-1133">Transmembrane helix</keyword>
<name>A0A0D3HZZ8_EMIH1</name>
<organism evidence="6 7">
    <name type="scientific">Emiliania huxleyi (strain CCMP1516)</name>
    <dbReference type="NCBI Taxonomy" id="280463"/>
    <lineage>
        <taxon>Eukaryota</taxon>
        <taxon>Haptista</taxon>
        <taxon>Haptophyta</taxon>
        <taxon>Prymnesiophyceae</taxon>
        <taxon>Isochrysidales</taxon>
        <taxon>Noelaerhabdaceae</taxon>
        <taxon>Emiliania</taxon>
    </lineage>
</organism>
<dbReference type="RefSeq" id="XP_005785071.1">
    <property type="nucleotide sequence ID" value="XM_005785014.1"/>
</dbReference>
<evidence type="ECO:0008006" key="8">
    <source>
        <dbReference type="Google" id="ProtNLM"/>
    </source>
</evidence>
<evidence type="ECO:0000256" key="4">
    <source>
        <dbReference type="ARBA" id="ARBA00023136"/>
    </source>
</evidence>
<evidence type="ECO:0000256" key="1">
    <source>
        <dbReference type="ARBA" id="ARBA00004370"/>
    </source>
</evidence>
<keyword evidence="4 5" id="KW-0472">Membrane</keyword>
<dbReference type="KEGG" id="ehx:EMIHUDRAFT_441848"/>
<dbReference type="Proteomes" id="UP000013827">
    <property type="component" value="Unassembled WGS sequence"/>
</dbReference>
<keyword evidence="7" id="KW-1185">Reference proteome</keyword>
<dbReference type="OMA" id="LEECCAY"/>
<dbReference type="Pfam" id="PF23489">
    <property type="entry name" value="V-ATPase_su_f"/>
    <property type="match status" value="1"/>
</dbReference>
<dbReference type="InterPro" id="IPR056552">
    <property type="entry name" value="Ribonucl_Kappa"/>
</dbReference>
<dbReference type="HOGENOM" id="CLU_2445412_0_0_1"/>
<dbReference type="EnsemblProtists" id="EOD32642">
    <property type="protein sequence ID" value="EOD32642"/>
    <property type="gene ID" value="EMIHUDRAFT_441848"/>
</dbReference>
<sequence length="90" mass="9681">MPGALEECCAYFCTGLSVFGVLGLFFMGYTLKSGNHWFLGVSKEGADASAMACFYAGVIYAVYLFYCGAKVMSWSGKKGDGSEELMHSDV</sequence>
<dbReference type="KEGG" id="ehx:EMIHUDRAFT_453869"/>
<feature type="transmembrane region" description="Helical" evidence="5">
    <location>
        <begin position="49"/>
        <end position="69"/>
    </location>
</feature>
<protein>
    <recommendedName>
        <fullName evidence="8">MARVEL domain-containing protein</fullName>
    </recommendedName>
</protein>
<reference evidence="6" key="2">
    <citation type="submission" date="2024-10" db="UniProtKB">
        <authorList>
            <consortium name="EnsemblProtists"/>
        </authorList>
    </citation>
    <scope>IDENTIFICATION</scope>
</reference>
<comment type="subcellular location">
    <subcellularLocation>
        <location evidence="1">Membrane</location>
    </subcellularLocation>
</comment>
<dbReference type="GeneID" id="17277914"/>
<dbReference type="AlphaFoldDB" id="A0A0D3HZZ8"/>
<keyword evidence="2 5" id="KW-0812">Transmembrane</keyword>
<dbReference type="RefSeq" id="XP_005757012.1">
    <property type="nucleotide sequence ID" value="XM_005756955.1"/>
</dbReference>
<dbReference type="GO" id="GO:0016020">
    <property type="term" value="C:membrane"/>
    <property type="evidence" value="ECO:0007669"/>
    <property type="project" value="UniProtKB-SubCell"/>
</dbReference>
<evidence type="ECO:0000256" key="5">
    <source>
        <dbReference type="SAM" id="Phobius"/>
    </source>
</evidence>
<dbReference type="EnsemblProtists" id="EOD04583">
    <property type="protein sequence ID" value="EOD04583"/>
    <property type="gene ID" value="EMIHUDRAFT_453869"/>
</dbReference>
<dbReference type="PaxDb" id="2903-EOD04583"/>
<evidence type="ECO:0000256" key="3">
    <source>
        <dbReference type="ARBA" id="ARBA00022989"/>
    </source>
</evidence>
<evidence type="ECO:0000313" key="6">
    <source>
        <dbReference type="EnsemblProtists" id="EOD04583"/>
    </source>
</evidence>
<dbReference type="GeneID" id="17250640"/>
<evidence type="ECO:0000313" key="7">
    <source>
        <dbReference type="Proteomes" id="UP000013827"/>
    </source>
</evidence>
<accession>A0A0D3HZZ8</accession>
<feature type="transmembrane region" description="Helical" evidence="5">
    <location>
        <begin position="9"/>
        <end position="29"/>
    </location>
</feature>
<evidence type="ECO:0000256" key="2">
    <source>
        <dbReference type="ARBA" id="ARBA00022692"/>
    </source>
</evidence>
<reference evidence="7" key="1">
    <citation type="journal article" date="2013" name="Nature">
        <title>Pan genome of the phytoplankton Emiliania underpins its global distribution.</title>
        <authorList>
            <person name="Read B.A."/>
            <person name="Kegel J."/>
            <person name="Klute M.J."/>
            <person name="Kuo A."/>
            <person name="Lefebvre S.C."/>
            <person name="Maumus F."/>
            <person name="Mayer C."/>
            <person name="Miller J."/>
            <person name="Monier A."/>
            <person name="Salamov A."/>
            <person name="Young J."/>
            <person name="Aguilar M."/>
            <person name="Claverie J.M."/>
            <person name="Frickenhaus S."/>
            <person name="Gonzalez K."/>
            <person name="Herman E.K."/>
            <person name="Lin Y.C."/>
            <person name="Napier J."/>
            <person name="Ogata H."/>
            <person name="Sarno A.F."/>
            <person name="Shmutz J."/>
            <person name="Schroeder D."/>
            <person name="de Vargas C."/>
            <person name="Verret F."/>
            <person name="von Dassow P."/>
            <person name="Valentin K."/>
            <person name="Van de Peer Y."/>
            <person name="Wheeler G."/>
            <person name="Dacks J.B."/>
            <person name="Delwiche C.F."/>
            <person name="Dyhrman S.T."/>
            <person name="Glockner G."/>
            <person name="John U."/>
            <person name="Richards T."/>
            <person name="Worden A.Z."/>
            <person name="Zhang X."/>
            <person name="Grigoriev I.V."/>
            <person name="Allen A.E."/>
            <person name="Bidle K."/>
            <person name="Borodovsky M."/>
            <person name="Bowler C."/>
            <person name="Brownlee C."/>
            <person name="Cock J.M."/>
            <person name="Elias M."/>
            <person name="Gladyshev V.N."/>
            <person name="Groth M."/>
            <person name="Guda C."/>
            <person name="Hadaegh A."/>
            <person name="Iglesias-Rodriguez M.D."/>
            <person name="Jenkins J."/>
            <person name="Jones B.M."/>
            <person name="Lawson T."/>
            <person name="Leese F."/>
            <person name="Lindquist E."/>
            <person name="Lobanov A."/>
            <person name="Lomsadze A."/>
            <person name="Malik S.B."/>
            <person name="Marsh M.E."/>
            <person name="Mackinder L."/>
            <person name="Mock T."/>
            <person name="Mueller-Roeber B."/>
            <person name="Pagarete A."/>
            <person name="Parker M."/>
            <person name="Probert I."/>
            <person name="Quesneville H."/>
            <person name="Raines C."/>
            <person name="Rensing S.A."/>
            <person name="Riano-Pachon D.M."/>
            <person name="Richier S."/>
            <person name="Rokitta S."/>
            <person name="Shiraiwa Y."/>
            <person name="Soanes D.M."/>
            <person name="van der Giezen M."/>
            <person name="Wahlund T.M."/>
            <person name="Williams B."/>
            <person name="Wilson W."/>
            <person name="Wolfe G."/>
            <person name="Wurch L.L."/>
        </authorList>
    </citation>
    <scope>NUCLEOTIDE SEQUENCE</scope>
</reference>